<accession>D6U796</accession>
<reference evidence="1 2" key="1">
    <citation type="journal article" date="2011" name="Stand. Genomic Sci.">
        <title>Non-contiguous finished genome sequence and contextual data of the filamentous soil bacterium Ktedonobacter racemifer type strain (SOSP1-21).</title>
        <authorList>
            <person name="Chang Y.J."/>
            <person name="Land M."/>
            <person name="Hauser L."/>
            <person name="Chertkov O."/>
            <person name="Del Rio T.G."/>
            <person name="Nolan M."/>
            <person name="Copeland A."/>
            <person name="Tice H."/>
            <person name="Cheng J.F."/>
            <person name="Lucas S."/>
            <person name="Han C."/>
            <person name="Goodwin L."/>
            <person name="Pitluck S."/>
            <person name="Ivanova N."/>
            <person name="Ovchinikova G."/>
            <person name="Pati A."/>
            <person name="Chen A."/>
            <person name="Palaniappan K."/>
            <person name="Mavromatis K."/>
            <person name="Liolios K."/>
            <person name="Brettin T."/>
            <person name="Fiebig A."/>
            <person name="Rohde M."/>
            <person name="Abt B."/>
            <person name="Goker M."/>
            <person name="Detter J.C."/>
            <person name="Woyke T."/>
            <person name="Bristow J."/>
            <person name="Eisen J.A."/>
            <person name="Markowitz V."/>
            <person name="Hugenholtz P."/>
            <person name="Kyrpides N.C."/>
            <person name="Klenk H.P."/>
            <person name="Lapidus A."/>
        </authorList>
    </citation>
    <scope>NUCLEOTIDE SEQUENCE [LARGE SCALE GENOMIC DNA]</scope>
    <source>
        <strain evidence="2">DSM 44963</strain>
    </source>
</reference>
<evidence type="ECO:0000313" key="1">
    <source>
        <dbReference type="EMBL" id="EFH79757.1"/>
    </source>
</evidence>
<comment type="caution">
    <text evidence="1">The sequence shown here is derived from an EMBL/GenBank/DDBJ whole genome shotgun (WGS) entry which is preliminary data.</text>
</comment>
<dbReference type="EMBL" id="ADVG01000005">
    <property type="protein sequence ID" value="EFH79757.1"/>
    <property type="molecule type" value="Genomic_DNA"/>
</dbReference>
<dbReference type="AlphaFoldDB" id="D6U796"/>
<protein>
    <submittedName>
        <fullName evidence="1">Uncharacterized protein</fullName>
    </submittedName>
</protein>
<dbReference type="Proteomes" id="UP000004508">
    <property type="component" value="Unassembled WGS sequence"/>
</dbReference>
<name>D6U796_KTERA</name>
<sequence length="166" mass="19264">MMDKEDKIYAEKVLKQLFLRAQVDGMQFGISPATIKIYFTNFEGSGGSDDYGGQLYLNIESKWCLFDNSPEKYPSNEDEIENYSEDEEYIRIYKIRRQKVVDIQLGKKTPHLFITLENGYTIFVNGFHDKYECWQAGVQFDDDGWLVVAVPGDEIATWAPDRFNAK</sequence>
<dbReference type="InParanoid" id="D6U796"/>
<evidence type="ECO:0000313" key="2">
    <source>
        <dbReference type="Proteomes" id="UP000004508"/>
    </source>
</evidence>
<dbReference type="eggNOG" id="ENOG5032SS4">
    <property type="taxonomic scope" value="Bacteria"/>
</dbReference>
<proteinExistence type="predicted"/>
<keyword evidence="2" id="KW-1185">Reference proteome</keyword>
<gene>
    <name evidence="1" type="ORF">Krac_0257</name>
</gene>
<organism evidence="1 2">
    <name type="scientific">Ktedonobacter racemifer DSM 44963</name>
    <dbReference type="NCBI Taxonomy" id="485913"/>
    <lineage>
        <taxon>Bacteria</taxon>
        <taxon>Bacillati</taxon>
        <taxon>Chloroflexota</taxon>
        <taxon>Ktedonobacteria</taxon>
        <taxon>Ktedonobacterales</taxon>
        <taxon>Ktedonobacteraceae</taxon>
        <taxon>Ktedonobacter</taxon>
    </lineage>
</organism>